<comment type="similarity">
    <text evidence="1">Belongs to the metallo-dependent hydrolases superfamily. NagA family.</text>
</comment>
<evidence type="ECO:0000313" key="4">
    <source>
        <dbReference type="EMBL" id="SDJ05788.1"/>
    </source>
</evidence>
<evidence type="ECO:0000256" key="1">
    <source>
        <dbReference type="ARBA" id="ARBA00010716"/>
    </source>
</evidence>
<evidence type="ECO:0000259" key="3">
    <source>
        <dbReference type="Pfam" id="PF07969"/>
    </source>
</evidence>
<feature type="domain" description="Amidohydrolase 3" evidence="3">
    <location>
        <begin position="357"/>
        <end position="459"/>
    </location>
</feature>
<dbReference type="PANTHER" id="PTHR11113:SF14">
    <property type="entry name" value="N-ACETYLGLUCOSAMINE-6-PHOSPHATE DEACETYLASE"/>
    <property type="match status" value="1"/>
</dbReference>
<dbReference type="InterPro" id="IPR011059">
    <property type="entry name" value="Metal-dep_hydrolase_composite"/>
</dbReference>
<sequence length="483" mass="52145">MQADLIIRGADIIDGTGAPRQRGDVAVTDDRIIATGDLTHWSAGREIAAAGRVVAPGFIDPHVHHDGAMLTRPDMEFMTSQGVTTVINGNCGFSIAPLKRMGAVPGPLRMIIEDESCAFPTYAAYRDRMLSAPAAVNAACLVGHSTLRINELPDLDKPADAAQTLAMCRSLDQALAEGAIGLSTGTFYPPSRAAPTEELIALAKIAHQHGKLYVTHMRDEGDRVMEALEETFQVGRDSGCGVHVSHHKCAGLANHGKSEITLKMIDEAMRQQDVGLDTTPWVASSTILNSGRHKQATRVIVAESEPFPELAGRELDDIARQWNTDIDDALERLLPATGIFFIMDEQDVQRILSYEHTIICSDGIPTGSHPHPRVWGTFPRVLGRYARDIGLFSLEEAVRRMTSMPADRFGLGGRGRIAVGGFADLVIFDPDTIEEGATFENPISPAKGIDRVFVNGREVWAEGAKTGARPGLPLAQSAPVRVV</sequence>
<dbReference type="InterPro" id="IPR023100">
    <property type="entry name" value="D-aminoacylase_insert_dom_sf"/>
</dbReference>
<dbReference type="Pfam" id="PF07969">
    <property type="entry name" value="Amidohydro_3"/>
    <property type="match status" value="2"/>
</dbReference>
<dbReference type="InterPro" id="IPR013108">
    <property type="entry name" value="Amidohydro_3"/>
</dbReference>
<keyword evidence="5" id="KW-1185">Reference proteome</keyword>
<dbReference type="EMBL" id="FNEJ01000016">
    <property type="protein sequence ID" value="SDJ05788.1"/>
    <property type="molecule type" value="Genomic_DNA"/>
</dbReference>
<dbReference type="AlphaFoldDB" id="A0A1G8QM93"/>
<dbReference type="Proteomes" id="UP000199093">
    <property type="component" value="Unassembled WGS sequence"/>
</dbReference>
<reference evidence="4 5" key="1">
    <citation type="submission" date="2016-10" db="EMBL/GenBank/DDBJ databases">
        <authorList>
            <person name="de Groot N.N."/>
        </authorList>
    </citation>
    <scope>NUCLEOTIDE SEQUENCE [LARGE SCALE GENOMIC DNA]</scope>
    <source>
        <strain evidence="4 5">DSM 26424</strain>
    </source>
</reference>
<keyword evidence="2" id="KW-0378">Hydrolase</keyword>
<dbReference type="CDD" id="cd01297">
    <property type="entry name" value="D-aminoacylase"/>
    <property type="match status" value="1"/>
</dbReference>
<protein>
    <submittedName>
        <fullName evidence="4">N-acyl-D-amino-acid deacylase</fullName>
    </submittedName>
</protein>
<dbReference type="RefSeq" id="WP_089849434.1">
    <property type="nucleotide sequence ID" value="NZ_FNEJ01000016.1"/>
</dbReference>
<feature type="domain" description="Amidohydrolase 3" evidence="3">
    <location>
        <begin position="46"/>
        <end position="248"/>
    </location>
</feature>
<dbReference type="GO" id="GO:0006046">
    <property type="term" value="P:N-acetylglucosamine catabolic process"/>
    <property type="evidence" value="ECO:0007669"/>
    <property type="project" value="TreeGrafter"/>
</dbReference>
<dbReference type="GO" id="GO:0008448">
    <property type="term" value="F:N-acetylglucosamine-6-phosphate deacetylase activity"/>
    <property type="evidence" value="ECO:0007669"/>
    <property type="project" value="TreeGrafter"/>
</dbReference>
<name>A0A1G8QM93_9RHOB</name>
<evidence type="ECO:0000313" key="5">
    <source>
        <dbReference type="Proteomes" id="UP000199093"/>
    </source>
</evidence>
<dbReference type="SUPFAM" id="SSF51338">
    <property type="entry name" value="Composite domain of metallo-dependent hydrolases"/>
    <property type="match status" value="1"/>
</dbReference>
<accession>A0A1G8QM93</accession>
<dbReference type="InterPro" id="IPR032466">
    <property type="entry name" value="Metal_Hydrolase"/>
</dbReference>
<dbReference type="OrthoDB" id="9815027at2"/>
<dbReference type="Gene3D" id="3.20.20.140">
    <property type="entry name" value="Metal-dependent hydrolases"/>
    <property type="match status" value="1"/>
</dbReference>
<dbReference type="PANTHER" id="PTHR11113">
    <property type="entry name" value="N-ACETYLGLUCOSAMINE-6-PHOSPHATE DEACETYLASE"/>
    <property type="match status" value="1"/>
</dbReference>
<evidence type="ECO:0000256" key="2">
    <source>
        <dbReference type="ARBA" id="ARBA00022801"/>
    </source>
</evidence>
<dbReference type="SUPFAM" id="SSF51556">
    <property type="entry name" value="Metallo-dependent hydrolases"/>
    <property type="match status" value="1"/>
</dbReference>
<gene>
    <name evidence="4" type="ORF">SAMN04487993_101673</name>
</gene>
<dbReference type="Gene3D" id="2.30.40.10">
    <property type="entry name" value="Urease, subunit C, domain 1"/>
    <property type="match status" value="1"/>
</dbReference>
<dbReference type="STRING" id="555512.SAMN04487993_101673"/>
<dbReference type="Gene3D" id="3.30.1490.130">
    <property type="entry name" value="D-aminoacylase. Domain 3"/>
    <property type="match status" value="1"/>
</dbReference>
<proteinExistence type="inferred from homology"/>
<organism evidence="4 5">
    <name type="scientific">Salipiger marinus</name>
    <dbReference type="NCBI Taxonomy" id="555512"/>
    <lineage>
        <taxon>Bacteria</taxon>
        <taxon>Pseudomonadati</taxon>
        <taxon>Pseudomonadota</taxon>
        <taxon>Alphaproteobacteria</taxon>
        <taxon>Rhodobacterales</taxon>
        <taxon>Roseobacteraceae</taxon>
        <taxon>Salipiger</taxon>
    </lineage>
</organism>